<keyword evidence="10" id="KW-0326">Glycosidase</keyword>
<accession>Q16HX9</accession>
<dbReference type="PANTHER" id="PTHR43730">
    <property type="entry name" value="BETA-MANNOSIDASE"/>
    <property type="match status" value="1"/>
</dbReference>
<keyword evidence="8" id="KW-0325">Glycoprotein</keyword>
<dbReference type="PhylomeDB" id="Q16HX9"/>
<feature type="domain" description="Mannosidase Ig/CBM-like" evidence="12">
    <location>
        <begin position="660"/>
        <end position="753"/>
    </location>
</feature>
<organism evidence="14 15">
    <name type="scientific">Aedes aegypti</name>
    <name type="common">Yellowfever mosquito</name>
    <name type="synonym">Culex aegypti</name>
    <dbReference type="NCBI Taxonomy" id="7159"/>
    <lineage>
        <taxon>Eukaryota</taxon>
        <taxon>Metazoa</taxon>
        <taxon>Ecdysozoa</taxon>
        <taxon>Arthropoda</taxon>
        <taxon>Hexapoda</taxon>
        <taxon>Insecta</taxon>
        <taxon>Pterygota</taxon>
        <taxon>Neoptera</taxon>
        <taxon>Endopterygota</taxon>
        <taxon>Diptera</taxon>
        <taxon>Nematocera</taxon>
        <taxon>Culicoidea</taxon>
        <taxon>Culicidae</taxon>
        <taxon>Culicinae</taxon>
        <taxon>Aedini</taxon>
        <taxon>Aedes</taxon>
        <taxon>Stegomyia</taxon>
    </lineage>
</organism>
<comment type="similarity">
    <text evidence="4">Belongs to the glycosyl hydrolase 2 family.</text>
</comment>
<dbReference type="PANTHER" id="PTHR43730:SF1">
    <property type="entry name" value="BETA-MANNOSIDASE"/>
    <property type="match status" value="1"/>
</dbReference>
<dbReference type="AlphaFoldDB" id="Q16HX9"/>
<evidence type="ECO:0000256" key="9">
    <source>
        <dbReference type="ARBA" id="ARBA00023228"/>
    </source>
</evidence>
<gene>
    <name evidence="14" type="ORF">AaeL_AAEL013867</name>
</gene>
<dbReference type="OMA" id="PWKPAYI"/>
<evidence type="ECO:0000313" key="14">
    <source>
        <dbReference type="EMBL" id="EAT33869.1"/>
    </source>
</evidence>
<evidence type="ECO:0000259" key="12">
    <source>
        <dbReference type="Pfam" id="PF17786"/>
    </source>
</evidence>
<evidence type="ECO:0000256" key="2">
    <source>
        <dbReference type="ARBA" id="ARBA00004371"/>
    </source>
</evidence>
<comment type="catalytic activity">
    <reaction evidence="1">
        <text>Hydrolysis of terminal, non-reducing beta-D-mannose residues in beta-D-mannosides.</text>
        <dbReference type="EC" id="3.2.1.25"/>
    </reaction>
</comment>
<evidence type="ECO:0000256" key="7">
    <source>
        <dbReference type="ARBA" id="ARBA00022801"/>
    </source>
</evidence>
<dbReference type="Gene3D" id="2.60.120.260">
    <property type="entry name" value="Galactose-binding domain-like"/>
    <property type="match status" value="1"/>
</dbReference>
<protein>
    <recommendedName>
        <fullName evidence="5">beta-mannosidase</fullName>
        <ecNumber evidence="5">3.2.1.25</ecNumber>
    </recommendedName>
    <alternativeName>
        <fullName evidence="11">Mannanase</fullName>
    </alternativeName>
</protein>
<dbReference type="GO" id="GO:0004567">
    <property type="term" value="F:beta-mannosidase activity"/>
    <property type="evidence" value="ECO:0007669"/>
    <property type="project" value="UniProtKB-EC"/>
</dbReference>
<dbReference type="InterPro" id="IPR008979">
    <property type="entry name" value="Galactose-bd-like_sf"/>
</dbReference>
<dbReference type="InterPro" id="IPR017853">
    <property type="entry name" value="GH"/>
</dbReference>
<dbReference type="VEuPathDB" id="VectorBase:AAEL026922"/>
<dbReference type="Gene3D" id="3.20.20.80">
    <property type="entry name" value="Glycosidases"/>
    <property type="match status" value="1"/>
</dbReference>
<sequence>WRIENENGTLRIENQTVPSGIYSALEQALIIESVLDFKNDLTTKWIARDNWTYSLPLACNIKELNFTNVVLTLHGVDTFAKVYLNDELLGETSNMFVRYRFNVKNCKNVPELRIHIRSPVSEASLLATSYDHLKVVPECPPARYNGECHVNMIRKMQASFAWDWGLAVPSMGLWKPVRLEYYESAKIRDITFALFDDETNWRMVVGVYLETGTIRRRLQGTLMFKIFYDPRGYITYLAPFYPGIYSHRGVQLENEIINVDKNSDESRELFVEHTLKTCGGPTAMTTKTVQPLREMGRQRNQQSILPYDMQSNKDTIDHRYRYKDEDLNMIETNICITISVQFLLCAARDANMNMLRVWGGGVYESDYFYQLADELGILIWHDMMFACSMYPANEAFLSNVKVEVIQNVRRIQYHPSIAIWATNNENEVALRQNWYGTKENEDVYTEEYKKLYVSVIQPRIAKIDKWRTILISSPSNGDRSAKEGYIAKNPQDPLYGDVHYYNYIHDGWNPIIYRGGRFISEYGFQSFPALTSWPVRDLRNEELTDLIEHRQHSPLGNVPILHMIDENLPMPKNNSSHYWRDIIYLSQISQAMIVKTETEVYRSKRIEYGTMGALYWQLNDVWIAPSWSSIEYGGKYKILQYWIKDVFAQNHVVAYINAMNKLDVYLVRDTLGSDELWSVEVNIHQWDKFMRVDNLTFGAIKVPENTVVRIGSYDIYDHLRQKNMDPKEHLLLINLLRDGTKIAENFVPLGKIKTATQMMDPKVKITIAAVNCNANNNVVHVSLEVVVSSPAVFLYLALTPDNSSLKQCQFSKNGFLQFTPIQTVHLKCVDMGCKSKLQSSDIDVLTVNELLLRQTG</sequence>
<keyword evidence="6" id="KW-0732">Signal</keyword>
<dbReference type="EMBL" id="CH478130">
    <property type="protein sequence ID" value="EAT33869.1"/>
    <property type="molecule type" value="Genomic_DNA"/>
</dbReference>
<dbReference type="Pfam" id="PF17786">
    <property type="entry name" value="Mannosidase_ig"/>
    <property type="match status" value="1"/>
</dbReference>
<reference evidence="14" key="3">
    <citation type="submission" date="2012-09" db="EMBL/GenBank/DDBJ databases">
        <authorList>
            <consortium name="VectorBase"/>
        </authorList>
    </citation>
    <scope>NUCLEOTIDE SEQUENCE</scope>
    <source>
        <strain evidence="14">Liverpool</strain>
    </source>
</reference>
<reference evidence="14" key="1">
    <citation type="submission" date="2005-10" db="EMBL/GenBank/DDBJ databases">
        <authorList>
            <person name="Loftus B.J."/>
            <person name="Nene V.M."/>
            <person name="Hannick L.I."/>
            <person name="Bidwell S."/>
            <person name="Haas B."/>
            <person name="Amedeo P."/>
            <person name="Orvis J."/>
            <person name="Wortman J.R."/>
            <person name="White O.R."/>
            <person name="Salzberg S."/>
            <person name="Shumway M."/>
            <person name="Koo H."/>
            <person name="Zhao Y."/>
            <person name="Holmes M."/>
            <person name="Miller J."/>
            <person name="Schatz M."/>
            <person name="Pop M."/>
            <person name="Pai G."/>
            <person name="Utterback T."/>
            <person name="Rogers Y.-H."/>
            <person name="Kravitz S."/>
            <person name="Fraser C.M."/>
        </authorList>
    </citation>
    <scope>NUCLEOTIDE SEQUENCE</scope>
    <source>
        <strain evidence="14">Liverpool</strain>
    </source>
</reference>
<dbReference type="eggNOG" id="KOG2230">
    <property type="taxonomic scope" value="Eukaryota"/>
</dbReference>
<evidence type="ECO:0000313" key="15">
    <source>
        <dbReference type="Proteomes" id="UP000682892"/>
    </source>
</evidence>
<keyword evidence="7" id="KW-0378">Hydrolase</keyword>
<evidence type="ECO:0000256" key="6">
    <source>
        <dbReference type="ARBA" id="ARBA00022729"/>
    </source>
</evidence>
<feature type="domain" description="Beta-mannosidase-like galactose-binding" evidence="13">
    <location>
        <begin position="1"/>
        <end position="175"/>
    </location>
</feature>
<dbReference type="GO" id="GO:0005764">
    <property type="term" value="C:lysosome"/>
    <property type="evidence" value="ECO:0007669"/>
    <property type="project" value="UniProtKB-SubCell"/>
</dbReference>
<dbReference type="FunFam" id="3.20.20.80:FF:000050">
    <property type="entry name" value="Beta-mannosidase B"/>
    <property type="match status" value="1"/>
</dbReference>
<evidence type="ECO:0000256" key="5">
    <source>
        <dbReference type="ARBA" id="ARBA00012754"/>
    </source>
</evidence>
<comment type="subcellular location">
    <subcellularLocation>
        <location evidence="2">Lysosome</location>
    </subcellularLocation>
</comment>
<dbReference type="GO" id="GO:0006516">
    <property type="term" value="P:glycoprotein catabolic process"/>
    <property type="evidence" value="ECO:0007669"/>
    <property type="project" value="TreeGrafter"/>
</dbReference>
<dbReference type="InterPro" id="IPR050887">
    <property type="entry name" value="Beta-mannosidase_GH2"/>
</dbReference>
<comment type="pathway">
    <text evidence="3">Glycan metabolism; N-glycan degradation.</text>
</comment>
<evidence type="ECO:0000256" key="11">
    <source>
        <dbReference type="ARBA" id="ARBA00033445"/>
    </source>
</evidence>
<reference evidence="14" key="2">
    <citation type="journal article" date="2007" name="Science">
        <title>Genome sequence of Aedes aegypti, a major arbovirus vector.</title>
        <authorList>
            <person name="Nene V."/>
            <person name="Wortman J.R."/>
            <person name="Lawson D."/>
            <person name="Haas B."/>
            <person name="Kodira C."/>
            <person name="Tu Z.J."/>
            <person name="Loftus B."/>
            <person name="Xi Z."/>
            <person name="Megy K."/>
            <person name="Grabherr M."/>
            <person name="Ren Q."/>
            <person name="Zdobnov E.M."/>
            <person name="Lobo N.F."/>
            <person name="Campbell K.S."/>
            <person name="Brown S.E."/>
            <person name="Bonaldo M.F."/>
            <person name="Zhu J."/>
            <person name="Sinkins S.P."/>
            <person name="Hogenkamp D.G."/>
            <person name="Amedeo P."/>
            <person name="Arensburger P."/>
            <person name="Atkinson P.W."/>
            <person name="Bidwell S."/>
            <person name="Biedler J."/>
            <person name="Birney E."/>
            <person name="Bruggner R.V."/>
            <person name="Costas J."/>
            <person name="Coy M.R."/>
            <person name="Crabtree J."/>
            <person name="Crawford M."/>
            <person name="Debruyn B."/>
            <person name="Decaprio D."/>
            <person name="Eiglmeier K."/>
            <person name="Eisenstadt E."/>
            <person name="El-Dorry H."/>
            <person name="Gelbart W.M."/>
            <person name="Gomes S.L."/>
            <person name="Hammond M."/>
            <person name="Hannick L.I."/>
            <person name="Hogan J.R."/>
            <person name="Holmes M.H."/>
            <person name="Jaffe D."/>
            <person name="Johnston J.S."/>
            <person name="Kennedy R.C."/>
            <person name="Koo H."/>
            <person name="Kravitz S."/>
            <person name="Kriventseva E.V."/>
            <person name="Kulp D."/>
            <person name="Labutti K."/>
            <person name="Lee E."/>
            <person name="Li S."/>
            <person name="Lovin D.D."/>
            <person name="Mao C."/>
            <person name="Mauceli E."/>
            <person name="Menck C.F."/>
            <person name="Miller J.R."/>
            <person name="Montgomery P."/>
            <person name="Mori A."/>
            <person name="Nascimento A.L."/>
            <person name="Naveira H.F."/>
            <person name="Nusbaum C."/>
            <person name="O'leary S."/>
            <person name="Orvis J."/>
            <person name="Pertea M."/>
            <person name="Quesneville H."/>
            <person name="Reidenbach K.R."/>
            <person name="Rogers Y.H."/>
            <person name="Roth C.W."/>
            <person name="Schneider J.R."/>
            <person name="Schatz M."/>
            <person name="Shumway M."/>
            <person name="Stanke M."/>
            <person name="Stinson E.O."/>
            <person name="Tubio J.M."/>
            <person name="Vanzee J.P."/>
            <person name="Verjovski-Almeida S."/>
            <person name="Werner D."/>
            <person name="White O."/>
            <person name="Wyder S."/>
            <person name="Zeng Q."/>
            <person name="Zhao Q."/>
            <person name="Zhao Y."/>
            <person name="Hill C.A."/>
            <person name="Raikhel A.S."/>
            <person name="Soares M.B."/>
            <person name="Knudson D.L."/>
            <person name="Lee N.H."/>
            <person name="Galagan J."/>
            <person name="Salzberg S.L."/>
            <person name="Paulsen I.T."/>
            <person name="Dimopoulos G."/>
            <person name="Collins F.H."/>
            <person name="Birren B."/>
            <person name="Fraser-Liggett C.M."/>
            <person name="Severson D.W."/>
        </authorList>
    </citation>
    <scope>NUCLEOTIDE SEQUENCE [LARGE SCALE GENOMIC DNA]</scope>
    <source>
        <strain evidence="14">Liverpool</strain>
    </source>
</reference>
<dbReference type="SUPFAM" id="SSF49785">
    <property type="entry name" value="Galactose-binding domain-like"/>
    <property type="match status" value="1"/>
</dbReference>
<keyword evidence="9" id="KW-0458">Lysosome</keyword>
<dbReference type="PaxDb" id="7159-AAEL013867-PA"/>
<dbReference type="HOGENOM" id="CLU_005015_3_1_1"/>
<evidence type="ECO:0000256" key="4">
    <source>
        <dbReference type="ARBA" id="ARBA00007401"/>
    </source>
</evidence>
<evidence type="ECO:0000256" key="3">
    <source>
        <dbReference type="ARBA" id="ARBA00004740"/>
    </source>
</evidence>
<name>Q16HX9_AEDAE</name>
<evidence type="ECO:0000259" key="13">
    <source>
        <dbReference type="Pfam" id="PF22666"/>
    </source>
</evidence>
<evidence type="ECO:0000256" key="8">
    <source>
        <dbReference type="ARBA" id="ARBA00023180"/>
    </source>
</evidence>
<dbReference type="Proteomes" id="UP000682892">
    <property type="component" value="Unassembled WGS sequence"/>
</dbReference>
<dbReference type="SUPFAM" id="SSF51445">
    <property type="entry name" value="(Trans)glycosidases"/>
    <property type="match status" value="1"/>
</dbReference>
<proteinExistence type="inferred from homology"/>
<dbReference type="STRING" id="7159.Q16HX9"/>
<evidence type="ECO:0000256" key="10">
    <source>
        <dbReference type="ARBA" id="ARBA00023295"/>
    </source>
</evidence>
<feature type="non-terminal residue" evidence="14">
    <location>
        <position position="856"/>
    </location>
</feature>
<dbReference type="Pfam" id="PF22666">
    <property type="entry name" value="Glyco_hydro_2_N2"/>
    <property type="match status" value="1"/>
</dbReference>
<evidence type="ECO:0000256" key="1">
    <source>
        <dbReference type="ARBA" id="ARBA00000829"/>
    </source>
</evidence>
<dbReference type="InterPro" id="IPR041447">
    <property type="entry name" value="Mannosidase_ig"/>
</dbReference>
<dbReference type="FunFam" id="2.60.120.260:FF:000060">
    <property type="entry name" value="Probable beta-mannosidase"/>
    <property type="match status" value="1"/>
</dbReference>
<dbReference type="InterPro" id="IPR054593">
    <property type="entry name" value="Beta-mannosidase-like_N2"/>
</dbReference>
<dbReference type="EC" id="3.2.1.25" evidence="5"/>